<dbReference type="AlphaFoldDB" id="A0AAV0YBD0"/>
<protein>
    <submittedName>
        <fullName evidence="1">Uncharacterized protein</fullName>
    </submittedName>
</protein>
<comment type="caution">
    <text evidence="1">The sequence shown here is derived from an EMBL/GenBank/DDBJ whole genome shotgun (WGS) entry which is preliminary data.</text>
</comment>
<evidence type="ECO:0000313" key="1">
    <source>
        <dbReference type="EMBL" id="CAI6376556.1"/>
    </source>
</evidence>
<dbReference type="Proteomes" id="UP001160148">
    <property type="component" value="Unassembled WGS sequence"/>
</dbReference>
<evidence type="ECO:0000313" key="2">
    <source>
        <dbReference type="Proteomes" id="UP001160148"/>
    </source>
</evidence>
<reference evidence="1 2" key="1">
    <citation type="submission" date="2023-01" db="EMBL/GenBank/DDBJ databases">
        <authorList>
            <person name="Whitehead M."/>
        </authorList>
    </citation>
    <scope>NUCLEOTIDE SEQUENCE [LARGE SCALE GENOMIC DNA]</scope>
</reference>
<keyword evidence="2" id="KW-1185">Reference proteome</keyword>
<sequence>MNNVTVADIDTNFQTSSSLLSPMPSCFNTETNLNTENISQIIRTISPLPSCSFTGPRKSNKNRSTGTQVLTKSPLIKQLKEKQNEKKAKELKKSMKIKSKNTHAVIKNPPIKNTKKKQEEKVIRKSKRPVNRKLFLDLPTEKGDGVQSESDDDNDEEEVACLYCNDLYKPNLMRHEYVVISVKNGRTQPVQVLVLE</sequence>
<gene>
    <name evidence="1" type="ORF">MEUPH1_LOCUS29911</name>
</gene>
<dbReference type="EMBL" id="CARXXK010001503">
    <property type="protein sequence ID" value="CAI6376556.1"/>
    <property type="molecule type" value="Genomic_DNA"/>
</dbReference>
<name>A0AAV0YBD0_9HEMI</name>
<proteinExistence type="predicted"/>
<organism evidence="1 2">
    <name type="scientific">Macrosiphum euphorbiae</name>
    <name type="common">potato aphid</name>
    <dbReference type="NCBI Taxonomy" id="13131"/>
    <lineage>
        <taxon>Eukaryota</taxon>
        <taxon>Metazoa</taxon>
        <taxon>Ecdysozoa</taxon>
        <taxon>Arthropoda</taxon>
        <taxon>Hexapoda</taxon>
        <taxon>Insecta</taxon>
        <taxon>Pterygota</taxon>
        <taxon>Neoptera</taxon>
        <taxon>Paraneoptera</taxon>
        <taxon>Hemiptera</taxon>
        <taxon>Sternorrhyncha</taxon>
        <taxon>Aphidomorpha</taxon>
        <taxon>Aphidoidea</taxon>
        <taxon>Aphididae</taxon>
        <taxon>Macrosiphini</taxon>
        <taxon>Macrosiphum</taxon>
    </lineage>
</organism>
<accession>A0AAV0YBD0</accession>